<feature type="transmembrane region" description="Helical" evidence="1">
    <location>
        <begin position="553"/>
        <end position="576"/>
    </location>
</feature>
<dbReference type="InterPro" id="IPR036365">
    <property type="entry name" value="PGBD-like_sf"/>
</dbReference>
<feature type="transmembrane region" description="Helical" evidence="1">
    <location>
        <begin position="588"/>
        <end position="612"/>
    </location>
</feature>
<feature type="domain" description="Peptidoglycan binding-like" evidence="3">
    <location>
        <begin position="469"/>
        <end position="505"/>
    </location>
</feature>
<feature type="chain" id="PRO_5003431536" description="Peptidoglycan binding-like domain-containing protein" evidence="2">
    <location>
        <begin position="31"/>
        <end position="639"/>
    </location>
</feature>
<keyword evidence="1" id="KW-0472">Membrane</keyword>
<dbReference type="PATRIC" id="fig|634177.7.peg.971"/>
<evidence type="ECO:0000256" key="1">
    <source>
        <dbReference type="SAM" id="Phobius"/>
    </source>
</evidence>
<organism evidence="4 5">
    <name type="scientific">Komagataeibacter medellinensis (strain NBRC 3288 / BCRC 11682 / LMG 1693 / Kondo 51)</name>
    <name type="common">Gluconacetobacter medellinensis</name>
    <dbReference type="NCBI Taxonomy" id="634177"/>
    <lineage>
        <taxon>Bacteria</taxon>
        <taxon>Pseudomonadati</taxon>
        <taxon>Pseudomonadota</taxon>
        <taxon>Alphaproteobacteria</taxon>
        <taxon>Acetobacterales</taxon>
        <taxon>Acetobacteraceae</taxon>
        <taxon>Komagataeibacter</taxon>
    </lineage>
</organism>
<accession>G2I554</accession>
<dbReference type="Gene3D" id="1.10.101.10">
    <property type="entry name" value="PGBD-like superfamily/PGBD"/>
    <property type="match status" value="1"/>
</dbReference>
<dbReference type="Pfam" id="PF14373">
    <property type="entry name" value="Imm_superinfect"/>
    <property type="match status" value="1"/>
</dbReference>
<dbReference type="STRING" id="634177.GLX_08390"/>
<dbReference type="Proteomes" id="UP000009044">
    <property type="component" value="Chromosome"/>
</dbReference>
<dbReference type="EMBL" id="AP012159">
    <property type="protein sequence ID" value="BAK83251.1"/>
    <property type="molecule type" value="Genomic_DNA"/>
</dbReference>
<gene>
    <name evidence="4" type="ordered locus">GLX_08390</name>
</gene>
<keyword evidence="2" id="KW-0732">Signal</keyword>
<evidence type="ECO:0000259" key="3">
    <source>
        <dbReference type="Pfam" id="PF01471"/>
    </source>
</evidence>
<sequence>MNGTGRSGIGPGLVLAMTIAFSAAASPASAAVPVVAPLAHANLGERSQVKALSHGLEATLQVRLSHQCGMAMVWQPADQHAAASCSVAQLVVRDLSHPRSAPHTFLLSPYGPNSGYGHMEMSLYQLDAASPLPQVIVSAYTGGAHCCELSSIFGQMPDGTWRETSLEQSESDGMPTIVDVAHDGTVEIQGVDQSFFYTFASYAGSFAPITLQRYHAGQLATVTRDPAYRAYLAGRLAAARKEWVDGGQSEPNGFLAYYVATQAQLGAFAQGWHYMLAHAESSRDATFGISICDMRQTDEKKCTPAERRPMPFPQGLAFFLQKQGYITPEQAAAVPLTLTAQDGKDSGPGQYGPDFSCDPPPDHNGVAAMLCHDSDAARHELLFDQVYYALRQQVGRDGWKALRQQVIADENAANHGCGLPEPGAADQDVPDGAVACYAAAMDRLTRQYRQRLTGAALEESSRPLDTHIALQRRLVELGYLPAGTEADGVYGEATRGAIATWQRTTHQPQASGFLSDADAQALLPVAMPPDIHSAGNDAPSPATKPAARPHLNLFGGGVILAITVFGTCLYFLPFGVACIRDSTRKRSIFIVNVFLGWTLAGWVAALAMALSFETRSDYELRHQAKIRIITEDHGPDSRM</sequence>
<keyword evidence="1" id="KW-1133">Transmembrane helix</keyword>
<evidence type="ECO:0000313" key="5">
    <source>
        <dbReference type="Proteomes" id="UP000009044"/>
    </source>
</evidence>
<evidence type="ECO:0000313" key="4">
    <source>
        <dbReference type="EMBL" id="BAK83251.1"/>
    </source>
</evidence>
<dbReference type="Pfam" id="PF01471">
    <property type="entry name" value="PG_binding_1"/>
    <property type="match status" value="1"/>
</dbReference>
<feature type="signal peptide" evidence="2">
    <location>
        <begin position="1"/>
        <end position="30"/>
    </location>
</feature>
<reference evidence="5" key="1">
    <citation type="journal article" date="2011" name="J. Bacteriol.">
        <title>Complete genome sequence of NBRC 3288, a unique cellulose-nonproducing strain of Gluconacetobacter xylinus isolated from vinegar.</title>
        <authorList>
            <person name="Ogino H."/>
            <person name="Azuma Y."/>
            <person name="Hosoyama A."/>
            <person name="Nakazawa H."/>
            <person name="Matsutani M."/>
            <person name="Hasegawa A."/>
            <person name="Otsuyama K."/>
            <person name="Matsushita K."/>
            <person name="Fujita N."/>
            <person name="Shirai M."/>
        </authorList>
    </citation>
    <scope>NUCLEOTIDE SEQUENCE [LARGE SCALE GENOMIC DNA]</scope>
    <source>
        <strain evidence="5">NBRC 3288 / BCRC 11682 / LMG 1693</strain>
    </source>
</reference>
<dbReference type="SUPFAM" id="SSF47090">
    <property type="entry name" value="PGBD-like"/>
    <property type="match status" value="1"/>
</dbReference>
<dbReference type="InterPro" id="IPR002477">
    <property type="entry name" value="Peptidoglycan-bd-like"/>
</dbReference>
<evidence type="ECO:0000256" key="2">
    <source>
        <dbReference type="SAM" id="SignalP"/>
    </source>
</evidence>
<dbReference type="AlphaFoldDB" id="G2I554"/>
<dbReference type="HOGENOM" id="CLU_420221_0_0_5"/>
<dbReference type="InterPro" id="IPR016410">
    <property type="entry name" value="Phage_imm"/>
</dbReference>
<dbReference type="eggNOG" id="ENOG503322P">
    <property type="taxonomic scope" value="Bacteria"/>
</dbReference>
<name>G2I554_KOMMN</name>
<dbReference type="KEGG" id="gxy:GLX_08390"/>
<proteinExistence type="predicted"/>
<protein>
    <recommendedName>
        <fullName evidence="3">Peptidoglycan binding-like domain-containing protein</fullName>
    </recommendedName>
</protein>
<dbReference type="InterPro" id="IPR036366">
    <property type="entry name" value="PGBDSf"/>
</dbReference>
<keyword evidence="1" id="KW-0812">Transmembrane</keyword>